<feature type="compositionally biased region" description="Polar residues" evidence="1">
    <location>
        <begin position="79"/>
        <end position="89"/>
    </location>
</feature>
<dbReference type="InterPro" id="IPR013154">
    <property type="entry name" value="ADH-like_N"/>
</dbReference>
<dbReference type="Pfam" id="PF08240">
    <property type="entry name" value="ADH_N"/>
    <property type="match status" value="1"/>
</dbReference>
<protein>
    <submittedName>
        <fullName evidence="3">Alcohol dehydrogenase</fullName>
    </submittedName>
</protein>
<gene>
    <name evidence="3" type="ORF">XOC_0288</name>
</gene>
<dbReference type="InterPro" id="IPR011032">
    <property type="entry name" value="GroES-like_sf"/>
</dbReference>
<sequence length="108" mass="10912">MKAFQLGNQTGLESLVAAEMPEPVAGPGQVIVAPRLVGLINRDLQILKGTYAGKLAETRVPVAEGVGLVTSVGAGVSTSRRATVSSAGTSPPGWTAGSAPRCSPTIWA</sequence>
<feature type="domain" description="Alcohol dehydrogenase-like N-terminal" evidence="2">
    <location>
        <begin position="26"/>
        <end position="78"/>
    </location>
</feature>
<dbReference type="HOGENOM" id="CLU_2195891_0_0_6"/>
<reference evidence="3 4" key="1">
    <citation type="journal article" date="2011" name="J. Bacteriol.">
        <title>Two new complete genome sequences offer insight into host and tissue specificity of plant pathogenic Xanthomonas spp.</title>
        <authorList>
            <person name="Bogdanove A.J."/>
            <person name="Koebnik R."/>
            <person name="Lu H."/>
            <person name="Furutani A."/>
            <person name="Angiuoli S.V."/>
            <person name="Patil P.B."/>
            <person name="Van Sluys M.A."/>
            <person name="Ryan R.P."/>
            <person name="Meyer D.F."/>
            <person name="Han S.W."/>
            <person name="Aparna G."/>
            <person name="Rajaram M."/>
            <person name="Delcher A.L."/>
            <person name="Phillippy A.M."/>
            <person name="Puiu D."/>
            <person name="Schatz M.C."/>
            <person name="Shumway M."/>
            <person name="Sommer D.D."/>
            <person name="Trapnell C."/>
            <person name="Benahmed F."/>
            <person name="Dimitrov G."/>
            <person name="Madupu R."/>
            <person name="Radune D."/>
            <person name="Sullivan S."/>
            <person name="Jha G."/>
            <person name="Ishihara H."/>
            <person name="Lee S.W."/>
            <person name="Pandey A."/>
            <person name="Sharma V."/>
            <person name="Sriariyanun M."/>
            <person name="Szurek B."/>
            <person name="Vera-Cruz C.M."/>
            <person name="Dorman K.S."/>
            <person name="Ronald P.C."/>
            <person name="Verdier V."/>
            <person name="Dow J.M."/>
            <person name="Sonti R.V."/>
            <person name="Tsuge S."/>
            <person name="Brendel V.P."/>
            <person name="Rabinowicz P.D."/>
            <person name="Leach J.E."/>
            <person name="White F.F."/>
            <person name="Salzberg S.L."/>
        </authorList>
    </citation>
    <scope>NUCLEOTIDE SEQUENCE [LARGE SCALE GENOMIC DNA]</scope>
    <source>
        <strain evidence="3 4">BLS256</strain>
    </source>
</reference>
<proteinExistence type="predicted"/>
<dbReference type="SUPFAM" id="SSF50129">
    <property type="entry name" value="GroES-like"/>
    <property type="match status" value="1"/>
</dbReference>
<dbReference type="KEGG" id="xor:XOC_0288"/>
<evidence type="ECO:0000313" key="3">
    <source>
        <dbReference type="EMBL" id="AEQ94527.1"/>
    </source>
</evidence>
<dbReference type="AlphaFoldDB" id="G7TKL0"/>
<dbReference type="eggNOG" id="COG0604">
    <property type="taxonomic scope" value="Bacteria"/>
</dbReference>
<accession>G7TKL0</accession>
<name>G7TKL0_XANOB</name>
<feature type="region of interest" description="Disordered" evidence="1">
    <location>
        <begin position="79"/>
        <end position="108"/>
    </location>
</feature>
<dbReference type="Gene3D" id="3.90.180.10">
    <property type="entry name" value="Medium-chain alcohol dehydrogenases, catalytic domain"/>
    <property type="match status" value="1"/>
</dbReference>
<evidence type="ECO:0000259" key="2">
    <source>
        <dbReference type="Pfam" id="PF08240"/>
    </source>
</evidence>
<evidence type="ECO:0000313" key="4">
    <source>
        <dbReference type="Proteomes" id="UP000008851"/>
    </source>
</evidence>
<dbReference type="EMBL" id="CP003057">
    <property type="protein sequence ID" value="AEQ94527.1"/>
    <property type="molecule type" value="Genomic_DNA"/>
</dbReference>
<evidence type="ECO:0000256" key="1">
    <source>
        <dbReference type="SAM" id="MobiDB-lite"/>
    </source>
</evidence>
<dbReference type="Proteomes" id="UP000008851">
    <property type="component" value="Chromosome"/>
</dbReference>
<organism evidence="3 4">
    <name type="scientific">Xanthomonas oryzae pv. oryzicola (strain BLS256)</name>
    <dbReference type="NCBI Taxonomy" id="383407"/>
    <lineage>
        <taxon>Bacteria</taxon>
        <taxon>Pseudomonadati</taxon>
        <taxon>Pseudomonadota</taxon>
        <taxon>Gammaproteobacteria</taxon>
        <taxon>Lysobacterales</taxon>
        <taxon>Lysobacteraceae</taxon>
        <taxon>Xanthomonas</taxon>
    </lineage>
</organism>